<protein>
    <recommendedName>
        <fullName evidence="4">Cytochrome P450</fullName>
    </recommendedName>
</protein>
<evidence type="ECO:0008006" key="4">
    <source>
        <dbReference type="Google" id="ProtNLM"/>
    </source>
</evidence>
<keyword evidence="1" id="KW-0472">Membrane</keyword>
<evidence type="ECO:0000313" key="3">
    <source>
        <dbReference type="Proteomes" id="UP000053593"/>
    </source>
</evidence>
<organism evidence="2 3">
    <name type="scientific">Collybiopsis luxurians FD-317 M1</name>
    <dbReference type="NCBI Taxonomy" id="944289"/>
    <lineage>
        <taxon>Eukaryota</taxon>
        <taxon>Fungi</taxon>
        <taxon>Dikarya</taxon>
        <taxon>Basidiomycota</taxon>
        <taxon>Agaricomycotina</taxon>
        <taxon>Agaricomycetes</taxon>
        <taxon>Agaricomycetidae</taxon>
        <taxon>Agaricales</taxon>
        <taxon>Marasmiineae</taxon>
        <taxon>Omphalotaceae</taxon>
        <taxon>Collybiopsis</taxon>
        <taxon>Collybiopsis luxurians</taxon>
    </lineage>
</organism>
<name>A0A0D0BF25_9AGAR</name>
<reference evidence="2 3" key="1">
    <citation type="submission" date="2014-04" db="EMBL/GenBank/DDBJ databases">
        <title>Evolutionary Origins and Diversification of the Mycorrhizal Mutualists.</title>
        <authorList>
            <consortium name="DOE Joint Genome Institute"/>
            <consortium name="Mycorrhizal Genomics Consortium"/>
            <person name="Kohler A."/>
            <person name="Kuo A."/>
            <person name="Nagy L.G."/>
            <person name="Floudas D."/>
            <person name="Copeland A."/>
            <person name="Barry K.W."/>
            <person name="Cichocki N."/>
            <person name="Veneault-Fourrey C."/>
            <person name="LaButti K."/>
            <person name="Lindquist E.A."/>
            <person name="Lipzen A."/>
            <person name="Lundell T."/>
            <person name="Morin E."/>
            <person name="Murat C."/>
            <person name="Riley R."/>
            <person name="Ohm R."/>
            <person name="Sun H."/>
            <person name="Tunlid A."/>
            <person name="Henrissat B."/>
            <person name="Grigoriev I.V."/>
            <person name="Hibbett D.S."/>
            <person name="Martin F."/>
        </authorList>
    </citation>
    <scope>NUCLEOTIDE SEQUENCE [LARGE SCALE GENOMIC DNA]</scope>
    <source>
        <strain evidence="2 3">FD-317 M1</strain>
    </source>
</reference>
<evidence type="ECO:0000256" key="1">
    <source>
        <dbReference type="SAM" id="Phobius"/>
    </source>
</evidence>
<dbReference type="HOGENOM" id="CLU_2427231_0_0_1"/>
<evidence type="ECO:0000313" key="2">
    <source>
        <dbReference type="EMBL" id="KIK62395.1"/>
    </source>
</evidence>
<keyword evidence="1" id="KW-0812">Transmembrane</keyword>
<keyword evidence="1" id="KW-1133">Transmembrane helix</keyword>
<keyword evidence="3" id="KW-1185">Reference proteome</keyword>
<feature type="transmembrane region" description="Helical" evidence="1">
    <location>
        <begin position="6"/>
        <end position="24"/>
    </location>
</feature>
<dbReference type="Proteomes" id="UP000053593">
    <property type="component" value="Unassembled WGS sequence"/>
</dbReference>
<dbReference type="AlphaFoldDB" id="A0A0D0BF25"/>
<proteinExistence type="predicted"/>
<dbReference type="OrthoDB" id="5076166at2759"/>
<sequence length="91" mass="10212">MIAHLSLWNLGILILVVGLGWYFLREFSVRQSPTCNIPGPPTSSWLKGNLEQLFDPIAGWNFHDSLMKTYGSTSLLRGSFGVGHPFRNEYG</sequence>
<accession>A0A0D0BF25</accession>
<gene>
    <name evidence="2" type="ORF">GYMLUDRAFT_41832</name>
</gene>
<dbReference type="EMBL" id="KN834767">
    <property type="protein sequence ID" value="KIK62395.1"/>
    <property type="molecule type" value="Genomic_DNA"/>
</dbReference>